<evidence type="ECO:0000313" key="3">
    <source>
        <dbReference type="Proteomes" id="UP000032668"/>
    </source>
</evidence>
<dbReference type="EMBL" id="BANC01000052">
    <property type="protein sequence ID" value="GAN80567.1"/>
    <property type="molecule type" value="Genomic_DNA"/>
</dbReference>
<dbReference type="InterPro" id="IPR003018">
    <property type="entry name" value="GAF"/>
</dbReference>
<dbReference type="Pfam" id="PF01590">
    <property type="entry name" value="GAF"/>
    <property type="match status" value="1"/>
</dbReference>
<evidence type="ECO:0000259" key="1">
    <source>
        <dbReference type="Pfam" id="PF01590"/>
    </source>
</evidence>
<proteinExistence type="predicted"/>
<dbReference type="RefSeq" id="WP_048878977.1">
    <property type="nucleotide sequence ID" value="NZ_BANC01000052.1"/>
</dbReference>
<comment type="caution">
    <text evidence="2">The sequence shown here is derived from an EMBL/GenBank/DDBJ whole genome shotgun (WGS) entry which is preliminary data.</text>
</comment>
<evidence type="ECO:0000313" key="2">
    <source>
        <dbReference type="EMBL" id="GAN80567.1"/>
    </source>
</evidence>
<accession>A0A0D6PFV2</accession>
<gene>
    <name evidence="2" type="ORF">Aam_053_001</name>
</gene>
<keyword evidence="3" id="KW-1185">Reference proteome</keyword>
<reference evidence="2 3" key="1">
    <citation type="submission" date="2012-11" db="EMBL/GenBank/DDBJ databases">
        <title>Whole genome sequence of Acidocella aminolytica 101 = DSM 11237.</title>
        <authorList>
            <person name="Azuma Y."/>
            <person name="Higashiura N."/>
            <person name="Hirakawa H."/>
            <person name="Matsushita K."/>
        </authorList>
    </citation>
    <scope>NUCLEOTIDE SEQUENCE [LARGE SCALE GENOMIC DNA]</scope>
    <source>
        <strain evidence="3">101 / DSM 11237</strain>
    </source>
</reference>
<organism evidence="2 3">
    <name type="scientific">Acidocella aminolytica 101 = DSM 11237</name>
    <dbReference type="NCBI Taxonomy" id="1120923"/>
    <lineage>
        <taxon>Bacteria</taxon>
        <taxon>Pseudomonadati</taxon>
        <taxon>Pseudomonadota</taxon>
        <taxon>Alphaproteobacteria</taxon>
        <taxon>Acetobacterales</taxon>
        <taxon>Acidocellaceae</taxon>
        <taxon>Acidocella</taxon>
    </lineage>
</organism>
<feature type="domain" description="GAF" evidence="1">
    <location>
        <begin position="87"/>
        <end position="158"/>
    </location>
</feature>
<sequence>MSYIASSELDQYDEQALSQGQLSQAIQDELRKSLAILAIELSLKIKISYVAASLFQNASPFFGGFSVCDSDYIPYDSKLFMDTLSIQGVVNVCDVDKGEHFEKIHSPKCSSRIKSYLGVTVKNRNGEAIGVLYAFSPWHEVFSAADELVIQAFAQKASAMVEVLNISEALKSIHNKKNCREVFEYLTSLAV</sequence>
<dbReference type="Proteomes" id="UP000032668">
    <property type="component" value="Unassembled WGS sequence"/>
</dbReference>
<dbReference type="SUPFAM" id="SSF55781">
    <property type="entry name" value="GAF domain-like"/>
    <property type="match status" value="1"/>
</dbReference>
<dbReference type="Gene3D" id="3.30.450.40">
    <property type="match status" value="1"/>
</dbReference>
<name>A0A0D6PFV2_9PROT</name>
<dbReference type="AlphaFoldDB" id="A0A0D6PFV2"/>
<protein>
    <recommendedName>
        <fullName evidence="1">GAF domain-containing protein</fullName>
    </recommendedName>
</protein>
<dbReference type="InterPro" id="IPR029016">
    <property type="entry name" value="GAF-like_dom_sf"/>
</dbReference>